<dbReference type="PANTHER" id="PTHR12147:SF26">
    <property type="entry name" value="PEPTIDASE M28 DOMAIN-CONTAINING PROTEIN"/>
    <property type="match status" value="1"/>
</dbReference>
<evidence type="ECO:0000259" key="2">
    <source>
        <dbReference type="Pfam" id="PF04389"/>
    </source>
</evidence>
<dbReference type="InterPro" id="IPR046450">
    <property type="entry name" value="PA_dom_sf"/>
</dbReference>
<dbReference type="SUPFAM" id="SSF52025">
    <property type="entry name" value="PA domain"/>
    <property type="match status" value="1"/>
</dbReference>
<gene>
    <name evidence="3" type="ORF">MUN80_22860</name>
</gene>
<dbReference type="RefSeq" id="WP_244716684.1">
    <property type="nucleotide sequence ID" value="NZ_CP095049.1"/>
</dbReference>
<dbReference type="Gene3D" id="3.50.30.30">
    <property type="match status" value="1"/>
</dbReference>
<proteinExistence type="predicted"/>
<dbReference type="Pfam" id="PF04389">
    <property type="entry name" value="Peptidase_M28"/>
    <property type="match status" value="1"/>
</dbReference>
<dbReference type="PANTHER" id="PTHR12147">
    <property type="entry name" value="METALLOPEPTIDASE M28 FAMILY MEMBER"/>
    <property type="match status" value="1"/>
</dbReference>
<evidence type="ECO:0000256" key="1">
    <source>
        <dbReference type="SAM" id="SignalP"/>
    </source>
</evidence>
<organism evidence="3 4">
    <name type="scientific">Hymenobacter cellulosivorans</name>
    <dbReference type="NCBI Taxonomy" id="2932249"/>
    <lineage>
        <taxon>Bacteria</taxon>
        <taxon>Pseudomonadati</taxon>
        <taxon>Bacteroidota</taxon>
        <taxon>Cytophagia</taxon>
        <taxon>Cytophagales</taxon>
        <taxon>Hymenobacteraceae</taxon>
        <taxon>Hymenobacter</taxon>
    </lineage>
</organism>
<feature type="domain" description="Peptidase M28" evidence="2">
    <location>
        <begin position="303"/>
        <end position="508"/>
    </location>
</feature>
<evidence type="ECO:0000313" key="4">
    <source>
        <dbReference type="Proteomes" id="UP000831785"/>
    </source>
</evidence>
<dbReference type="EMBL" id="CP095049">
    <property type="protein sequence ID" value="UOQ52579.1"/>
    <property type="molecule type" value="Genomic_DNA"/>
</dbReference>
<dbReference type="SUPFAM" id="SSF53187">
    <property type="entry name" value="Zn-dependent exopeptidases"/>
    <property type="match status" value="1"/>
</dbReference>
<feature type="chain" id="PRO_5046839807" evidence="1">
    <location>
        <begin position="24"/>
        <end position="552"/>
    </location>
</feature>
<accession>A0ABY4F809</accession>
<name>A0ABY4F809_9BACT</name>
<sequence length="552" mass="58899">MLSTSSRLLLLAFSSLMSVSAAAQALHPDKKVAKALQKVQPGDLKAHIQYLADDKLLGRRPGTPGYQMAVDYVTQQLQSLGVQPAGDAGTFVQRVRLRKAFSNPAQTKLLLSNGPDAPMPLAPAQEFVLYPNPDAPSVSVNAPLAFAGYGISAPELGYDDYAGLDARGKVVVVLRGAPKAFPSTVAAASQDVLAILQNAVRHGAVGVLVASQSPKAALPNFKQGVFSVLDAEGKVAASRSFVPGVQLLGAVSAGTLQTLLRTAASDTSAAYAALRAGRPASVALRSSMKATNISTYQDLDSYNVVGKITGSDARLRDEYVVHSAHLDHLGVGVPVKGDSIYNGAHDNASGVASVLEIARIYSHLPEKEKPKRSVLLVLQTGEELGLLGSAYFAARPTVPREQIVADINTDMPTIIAPLLSVVPLGAQHSTLAEPVNKAAEYLKLTVEADPEPEQNRFIRSDQYSFVLQGIPALHIKYGNKTADGKNNLNQTVQAWRAATYHKPQDDLNGTFDFEAGKKYVQLNFLIGYQVAQAEQRPTWNPGDFFGTRFGRK</sequence>
<reference evidence="3 4" key="1">
    <citation type="submission" date="2022-04" db="EMBL/GenBank/DDBJ databases">
        <title>Hymenobacter sp. isolated from the air.</title>
        <authorList>
            <person name="Won M."/>
            <person name="Lee C.-M."/>
            <person name="Woen H.-Y."/>
            <person name="Kwon S.-W."/>
        </authorList>
    </citation>
    <scope>NUCLEOTIDE SEQUENCE [LARGE SCALE GENOMIC DNA]</scope>
    <source>
        <strain evidence="4">5116 S-27</strain>
    </source>
</reference>
<dbReference type="Gene3D" id="3.40.630.10">
    <property type="entry name" value="Zn peptidases"/>
    <property type="match status" value="2"/>
</dbReference>
<dbReference type="Proteomes" id="UP000831785">
    <property type="component" value="Chromosome"/>
</dbReference>
<protein>
    <submittedName>
        <fullName evidence="3">M28 family peptidase</fullName>
    </submittedName>
</protein>
<keyword evidence="4" id="KW-1185">Reference proteome</keyword>
<dbReference type="InterPro" id="IPR045175">
    <property type="entry name" value="M28_fam"/>
</dbReference>
<keyword evidence="1" id="KW-0732">Signal</keyword>
<evidence type="ECO:0000313" key="3">
    <source>
        <dbReference type="EMBL" id="UOQ52579.1"/>
    </source>
</evidence>
<feature type="signal peptide" evidence="1">
    <location>
        <begin position="1"/>
        <end position="23"/>
    </location>
</feature>
<dbReference type="InterPro" id="IPR007484">
    <property type="entry name" value="Peptidase_M28"/>
</dbReference>